<dbReference type="Pfam" id="PF00254">
    <property type="entry name" value="FKBP_C"/>
    <property type="match status" value="1"/>
</dbReference>
<keyword evidence="9" id="KW-1185">Reference proteome</keyword>
<dbReference type="Gene3D" id="3.10.50.40">
    <property type="match status" value="1"/>
</dbReference>
<dbReference type="EC" id="5.2.1.8" evidence="6"/>
<keyword evidence="4 5" id="KW-0413">Isomerase</keyword>
<dbReference type="PANTHER" id="PTHR43811">
    <property type="entry name" value="FKBP-TYPE PEPTIDYL-PROLYL CIS-TRANS ISOMERASE FKPA"/>
    <property type="match status" value="1"/>
</dbReference>
<dbReference type="InterPro" id="IPR001179">
    <property type="entry name" value="PPIase_FKBP_dom"/>
</dbReference>
<dbReference type="GO" id="GO:0006457">
    <property type="term" value="P:protein folding"/>
    <property type="evidence" value="ECO:0007669"/>
    <property type="project" value="InterPro"/>
</dbReference>
<evidence type="ECO:0000256" key="1">
    <source>
        <dbReference type="ARBA" id="ARBA00000971"/>
    </source>
</evidence>
<dbReference type="KEGG" id="scc:Spico_1430"/>
<comment type="catalytic activity">
    <reaction evidence="1 5 6">
        <text>[protein]-peptidylproline (omega=180) = [protein]-peptidylproline (omega=0)</text>
        <dbReference type="Rhea" id="RHEA:16237"/>
        <dbReference type="Rhea" id="RHEA-COMP:10747"/>
        <dbReference type="Rhea" id="RHEA-COMP:10748"/>
        <dbReference type="ChEBI" id="CHEBI:83833"/>
        <dbReference type="ChEBI" id="CHEBI:83834"/>
        <dbReference type="EC" id="5.2.1.8"/>
    </reaction>
</comment>
<evidence type="ECO:0000313" key="8">
    <source>
        <dbReference type="EMBL" id="AEC02634.1"/>
    </source>
</evidence>
<name>F4GI36_PARC1</name>
<dbReference type="InterPro" id="IPR036944">
    <property type="entry name" value="PPIase_FKBP_N_sf"/>
</dbReference>
<evidence type="ECO:0000256" key="2">
    <source>
        <dbReference type="ARBA" id="ARBA00006577"/>
    </source>
</evidence>
<dbReference type="Gene3D" id="1.10.287.460">
    <property type="entry name" value="Peptidyl-prolyl cis-trans isomerase, FKBP-type, N-terminal domain"/>
    <property type="match status" value="1"/>
</dbReference>
<dbReference type="GO" id="GO:0003755">
    <property type="term" value="F:peptidyl-prolyl cis-trans isomerase activity"/>
    <property type="evidence" value="ECO:0007669"/>
    <property type="project" value="UniProtKB-UniRule"/>
</dbReference>
<reference evidence="8 9" key="2">
    <citation type="journal article" date="2012" name="Stand. Genomic Sci.">
        <title>Complete genome sequence of the termite hindgut bacterium Spirochaeta coccoides type strain (SPN1(T)), reclassification in the genus Sphaerochaeta as Sphaerochaeta coccoides comb. nov. and emendations of the family Spirochaetaceae and the genus Sphaerochaeta.</title>
        <authorList>
            <person name="Abt B."/>
            <person name="Han C."/>
            <person name="Scheuner C."/>
            <person name="Lu M."/>
            <person name="Lapidus A."/>
            <person name="Nolan M."/>
            <person name="Lucas S."/>
            <person name="Hammon N."/>
            <person name="Deshpande S."/>
            <person name="Cheng J.F."/>
            <person name="Tapia R."/>
            <person name="Goodwin L.A."/>
            <person name="Pitluck S."/>
            <person name="Liolios K."/>
            <person name="Pagani I."/>
            <person name="Ivanova N."/>
            <person name="Mavromatis K."/>
            <person name="Mikhailova N."/>
            <person name="Huntemann M."/>
            <person name="Pati A."/>
            <person name="Chen A."/>
            <person name="Palaniappan K."/>
            <person name="Land M."/>
            <person name="Hauser L."/>
            <person name="Brambilla E.M."/>
            <person name="Rohde M."/>
            <person name="Spring S."/>
            <person name="Gronow S."/>
            <person name="Goker M."/>
            <person name="Woyke T."/>
            <person name="Bristow J."/>
            <person name="Eisen J.A."/>
            <person name="Markowitz V."/>
            <person name="Hugenholtz P."/>
            <person name="Kyrpides N.C."/>
            <person name="Klenk H.P."/>
            <person name="Detter J.C."/>
        </authorList>
    </citation>
    <scope>NUCLEOTIDE SEQUENCE [LARGE SCALE GENOMIC DNA]</scope>
    <source>
        <strain evidence="9">ATCC BAA-1237 / DSM 17374 / SPN1</strain>
    </source>
</reference>
<evidence type="ECO:0000256" key="4">
    <source>
        <dbReference type="ARBA" id="ARBA00023235"/>
    </source>
</evidence>
<proteinExistence type="inferred from homology"/>
<dbReference type="InterPro" id="IPR046357">
    <property type="entry name" value="PPIase_dom_sf"/>
</dbReference>
<feature type="domain" description="PPIase FKBP-type" evidence="7">
    <location>
        <begin position="160"/>
        <end position="246"/>
    </location>
</feature>
<evidence type="ECO:0000259" key="7">
    <source>
        <dbReference type="PROSITE" id="PS50059"/>
    </source>
</evidence>
<evidence type="ECO:0000256" key="6">
    <source>
        <dbReference type="RuleBase" id="RU003915"/>
    </source>
</evidence>
<evidence type="ECO:0000256" key="3">
    <source>
        <dbReference type="ARBA" id="ARBA00023110"/>
    </source>
</evidence>
<evidence type="ECO:0000313" key="9">
    <source>
        <dbReference type="Proteomes" id="UP000007939"/>
    </source>
</evidence>
<protein>
    <recommendedName>
        <fullName evidence="6">Peptidyl-prolyl cis-trans isomerase</fullName>
        <ecNumber evidence="6">5.2.1.8</ecNumber>
    </recommendedName>
</protein>
<dbReference type="PANTHER" id="PTHR43811:SF57">
    <property type="entry name" value="FKBP-TYPE PEPTIDYL-PROLYL CIS-TRANS ISOMERASE FKPA-RELATED"/>
    <property type="match status" value="1"/>
</dbReference>
<dbReference type="InterPro" id="IPR000774">
    <property type="entry name" value="PPIase_FKBP_N"/>
</dbReference>
<organism evidence="8 9">
    <name type="scientific">Parasphaerochaeta coccoides (strain ATCC BAA-1237 / DSM 17374 / SPN1)</name>
    <name type="common">Sphaerochaeta coccoides</name>
    <dbReference type="NCBI Taxonomy" id="760011"/>
    <lineage>
        <taxon>Bacteria</taxon>
        <taxon>Pseudomonadati</taxon>
        <taxon>Spirochaetota</taxon>
        <taxon>Spirochaetia</taxon>
        <taxon>Spirochaetales</taxon>
        <taxon>Sphaerochaetaceae</taxon>
        <taxon>Parasphaerochaeta</taxon>
    </lineage>
</organism>
<dbReference type="HOGENOM" id="CLU_013615_0_3_12"/>
<dbReference type="Pfam" id="PF01346">
    <property type="entry name" value="FKBP_N"/>
    <property type="match status" value="1"/>
</dbReference>
<dbReference type="eggNOG" id="COG0545">
    <property type="taxonomic scope" value="Bacteria"/>
</dbReference>
<dbReference type="AlphaFoldDB" id="F4GI36"/>
<evidence type="ECO:0000256" key="5">
    <source>
        <dbReference type="PROSITE-ProRule" id="PRU00277"/>
    </source>
</evidence>
<dbReference type="SUPFAM" id="SSF54534">
    <property type="entry name" value="FKBP-like"/>
    <property type="match status" value="1"/>
</dbReference>
<dbReference type="PROSITE" id="PS50059">
    <property type="entry name" value="FKBP_PPIASE"/>
    <property type="match status" value="1"/>
</dbReference>
<dbReference type="Proteomes" id="UP000007939">
    <property type="component" value="Chromosome"/>
</dbReference>
<gene>
    <name evidence="8" type="ordered locus">Spico_1430</name>
</gene>
<comment type="similarity">
    <text evidence="2 6">Belongs to the FKBP-type PPIase family.</text>
</comment>
<accession>F4GI36</accession>
<sequence>MATALTSFPTVSISVNATTASGETALIELPPLVLDPIRNLLRPETFVDRFSYAYGYLLMDTAMRQQMDINPMYLAKGLLDAAETGSGYFSAAEIQTLFAEYNDILLARAQMENEKLARANLAEANAFLEENKNKENILTTPSGLQYRVLKEGSGQHPVLQDTVKLIYNISLLDGTLVDASGDTAMTTSLSDVSLSTGLREGLMLMNTGSRYRFWVHPDIGYGAYGFSTTIGPNKLTVIDVTMEGIEGQDVFLAGQPPTVKE</sequence>
<keyword evidence="3 5" id="KW-0697">Rotamase</keyword>
<reference evidence="9" key="1">
    <citation type="submission" date="2011-04" db="EMBL/GenBank/DDBJ databases">
        <title>The complete genome of Spirochaeta coccoides DSM 17374.</title>
        <authorList>
            <person name="Lucas S."/>
            <person name="Copeland A."/>
            <person name="Lapidus A."/>
            <person name="Bruce D."/>
            <person name="Goodwin L."/>
            <person name="Pitluck S."/>
            <person name="Peters L."/>
            <person name="Kyrpides N."/>
            <person name="Mavromatis K."/>
            <person name="Pagani I."/>
            <person name="Ivanova N."/>
            <person name="Ovchinnikova G."/>
            <person name="Lu M."/>
            <person name="Detter J.C."/>
            <person name="Tapia R."/>
            <person name="Han C."/>
            <person name="Land M."/>
            <person name="Hauser L."/>
            <person name="Markowitz V."/>
            <person name="Cheng J.-F."/>
            <person name="Hugenholtz P."/>
            <person name="Woyke T."/>
            <person name="Wu D."/>
            <person name="Spring S."/>
            <person name="Schroeder M."/>
            <person name="Brambilla E."/>
            <person name="Klenk H.-P."/>
            <person name="Eisen J.A."/>
        </authorList>
    </citation>
    <scope>NUCLEOTIDE SEQUENCE [LARGE SCALE GENOMIC DNA]</scope>
    <source>
        <strain evidence="9">ATCC BAA-1237 / DSM 17374 / SPN1</strain>
    </source>
</reference>
<dbReference type="STRING" id="760011.Spico_1430"/>
<dbReference type="EMBL" id="CP002659">
    <property type="protein sequence ID" value="AEC02634.1"/>
    <property type="molecule type" value="Genomic_DNA"/>
</dbReference>